<comment type="caution">
    <text evidence="12">The sequence shown here is derived from an EMBL/GenBank/DDBJ whole genome shotgun (WGS) entry which is preliminary data.</text>
</comment>
<evidence type="ECO:0000256" key="9">
    <source>
        <dbReference type="RuleBase" id="RU365100"/>
    </source>
</evidence>
<comment type="catalytic activity">
    <reaction evidence="8 9">
        <text>5-phospho-alpha-D-ribose 1-diphosphate + nicotinate + ATP + H2O = nicotinate beta-D-ribonucleotide + ADP + phosphate + diphosphate</text>
        <dbReference type="Rhea" id="RHEA:36163"/>
        <dbReference type="ChEBI" id="CHEBI:15377"/>
        <dbReference type="ChEBI" id="CHEBI:30616"/>
        <dbReference type="ChEBI" id="CHEBI:32544"/>
        <dbReference type="ChEBI" id="CHEBI:33019"/>
        <dbReference type="ChEBI" id="CHEBI:43474"/>
        <dbReference type="ChEBI" id="CHEBI:57502"/>
        <dbReference type="ChEBI" id="CHEBI:58017"/>
        <dbReference type="ChEBI" id="CHEBI:456216"/>
        <dbReference type="EC" id="6.3.4.21"/>
    </reaction>
</comment>
<dbReference type="PANTHER" id="PTHR11098:SF1">
    <property type="entry name" value="NICOTINATE PHOSPHORIBOSYLTRANSFERASE"/>
    <property type="match status" value="1"/>
</dbReference>
<accession>A0ABV7AZ95</accession>
<dbReference type="NCBIfam" id="NF006696">
    <property type="entry name" value="PRK09243.1-3"/>
    <property type="match status" value="1"/>
</dbReference>
<dbReference type="Proteomes" id="UP001595386">
    <property type="component" value="Unassembled WGS sequence"/>
</dbReference>
<dbReference type="PIRSF" id="PIRSF000484">
    <property type="entry name" value="NAPRT"/>
    <property type="match status" value="1"/>
</dbReference>
<dbReference type="Pfam" id="PF04095">
    <property type="entry name" value="NAPRTase"/>
    <property type="match status" value="1"/>
</dbReference>
<organism evidence="12 13">
    <name type="scientific">Halomonas tibetensis</name>
    <dbReference type="NCBI Taxonomy" id="2259590"/>
    <lineage>
        <taxon>Bacteria</taxon>
        <taxon>Pseudomonadati</taxon>
        <taxon>Pseudomonadota</taxon>
        <taxon>Gammaproteobacteria</taxon>
        <taxon>Oceanospirillales</taxon>
        <taxon>Halomonadaceae</taxon>
        <taxon>Halomonas</taxon>
    </lineage>
</organism>
<evidence type="ECO:0000256" key="1">
    <source>
        <dbReference type="ARBA" id="ARBA00004952"/>
    </source>
</evidence>
<evidence type="ECO:0000256" key="3">
    <source>
        <dbReference type="ARBA" id="ARBA00013236"/>
    </source>
</evidence>
<dbReference type="Gene3D" id="3.20.140.10">
    <property type="entry name" value="nicotinate phosphoribosyltransferase"/>
    <property type="match status" value="1"/>
</dbReference>
<dbReference type="InterPro" id="IPR041525">
    <property type="entry name" value="N/Namide_PRibTrfase"/>
</dbReference>
<dbReference type="InterPro" id="IPR013785">
    <property type="entry name" value="Aldolase_TIM"/>
</dbReference>
<dbReference type="InterPro" id="IPR040727">
    <property type="entry name" value="NAPRTase_N"/>
</dbReference>
<keyword evidence="7 9" id="KW-0808">Transferase</keyword>
<dbReference type="PANTHER" id="PTHR11098">
    <property type="entry name" value="NICOTINATE PHOSPHORIBOSYLTRANSFERASE"/>
    <property type="match status" value="1"/>
</dbReference>
<evidence type="ECO:0000256" key="5">
    <source>
        <dbReference type="ARBA" id="ARBA00022598"/>
    </source>
</evidence>
<feature type="domain" description="Nicotinate/nicotinamide phosphoribosyltransferase" evidence="10">
    <location>
        <begin position="160"/>
        <end position="322"/>
    </location>
</feature>
<evidence type="ECO:0000259" key="10">
    <source>
        <dbReference type="Pfam" id="PF04095"/>
    </source>
</evidence>
<feature type="domain" description="Nicotinate phosphoribosyltransferase N-terminal" evidence="11">
    <location>
        <begin position="16"/>
        <end position="138"/>
    </location>
</feature>
<evidence type="ECO:0000256" key="7">
    <source>
        <dbReference type="ARBA" id="ARBA00022679"/>
    </source>
</evidence>
<dbReference type="GO" id="GO:0016757">
    <property type="term" value="F:glycosyltransferase activity"/>
    <property type="evidence" value="ECO:0007669"/>
    <property type="project" value="UniProtKB-KW"/>
</dbReference>
<dbReference type="InterPro" id="IPR007229">
    <property type="entry name" value="Nic_PRibTrfase-Fam"/>
</dbReference>
<dbReference type="CDD" id="cd01570">
    <property type="entry name" value="NAPRTase_A"/>
    <property type="match status" value="1"/>
</dbReference>
<keyword evidence="5 9" id="KW-0436">Ligase</keyword>
<gene>
    <name evidence="12" type="ORF">ACFODV_00440</name>
</gene>
<dbReference type="GO" id="GO:0004516">
    <property type="term" value="F:nicotinate phosphoribosyltransferase activity"/>
    <property type="evidence" value="ECO:0007669"/>
    <property type="project" value="UniProtKB-EC"/>
</dbReference>
<name>A0ABV7AZ95_9GAMM</name>
<dbReference type="Pfam" id="PF17767">
    <property type="entry name" value="NAPRTase_N"/>
    <property type="match status" value="1"/>
</dbReference>
<sequence length="448" mass="49319">MNGTNSPRVDDNELALLTDLYQLTMTQAYWKESMQERATFSLFFRKMPPNRRFMLACGQQHAAALLSRLRFGDEAIDRLAGTGLFDPGFLDWLGDWRFEGDIWALTEGTPVFANEPLLEVDAPIAHAQLLESLMMNLVQLETVLASKAVRLVMAARGRPVVDFGMRRMHGVDAAVRGVRAYRTAGLAGTSNVLGGLRHDLAINGTMAHSYILAHDDEREAFRAFARHYPGTTLLVDTHDTLEGVRKVIEIMRDEPKLGVKAIRLDSGDLGELAKGARALLDEAGHDDITIVASSGLDEHKIAALIEDGAPIDAFGVGTQMGVSADAPVIDLSYKLVEYAGTPRVKHSPGKINLPCRKQIYRQVDAQGRYVGDIIALRDESGISGEPLLRPLVRAGKLDDDEMARADDARERVTDAIERFPEDIRHLAEGESAYPVELSPGLERLQSRT</sequence>
<dbReference type="EC" id="6.3.4.21" evidence="3 9"/>
<comment type="function">
    <text evidence="9">Catalyzes the first step in the biosynthesis of NAD from nicotinic acid, the ATP-dependent synthesis of beta-nicotinate D-ribonucleotide from nicotinate and 5-phospho-D-ribose 1-phosphate.</text>
</comment>
<reference evidence="13" key="1">
    <citation type="journal article" date="2019" name="Int. J. Syst. Evol. Microbiol.">
        <title>The Global Catalogue of Microorganisms (GCM) 10K type strain sequencing project: providing services to taxonomists for standard genome sequencing and annotation.</title>
        <authorList>
            <consortium name="The Broad Institute Genomics Platform"/>
            <consortium name="The Broad Institute Genome Sequencing Center for Infectious Disease"/>
            <person name="Wu L."/>
            <person name="Ma J."/>
        </authorList>
    </citation>
    <scope>NUCLEOTIDE SEQUENCE [LARGE SCALE GENOMIC DNA]</scope>
    <source>
        <strain evidence="13">KCTC 52660</strain>
    </source>
</reference>
<proteinExistence type="inferred from homology"/>
<evidence type="ECO:0000256" key="4">
    <source>
        <dbReference type="ARBA" id="ARBA00022553"/>
    </source>
</evidence>
<comment type="similarity">
    <text evidence="2 9">Belongs to the NAPRTase family.</text>
</comment>
<dbReference type="NCBIfam" id="NF009131">
    <property type="entry name" value="PRK12484.1"/>
    <property type="match status" value="1"/>
</dbReference>
<evidence type="ECO:0000256" key="2">
    <source>
        <dbReference type="ARBA" id="ARBA00010897"/>
    </source>
</evidence>
<dbReference type="InterPro" id="IPR006405">
    <property type="entry name" value="Nic_PRibTrfase_pncB"/>
</dbReference>
<dbReference type="SUPFAM" id="SSF51690">
    <property type="entry name" value="Nicotinate/Quinolinate PRTase C-terminal domain-like"/>
    <property type="match status" value="1"/>
</dbReference>
<evidence type="ECO:0000313" key="12">
    <source>
        <dbReference type="EMBL" id="MFC2990497.1"/>
    </source>
</evidence>
<dbReference type="SUPFAM" id="SSF54675">
    <property type="entry name" value="Nicotinate/Quinolinate PRTase N-terminal domain-like"/>
    <property type="match status" value="1"/>
</dbReference>
<evidence type="ECO:0000259" key="11">
    <source>
        <dbReference type="Pfam" id="PF17767"/>
    </source>
</evidence>
<protein>
    <recommendedName>
        <fullName evidence="3 9">Nicotinate phosphoribosyltransferase</fullName>
        <ecNumber evidence="3 9">6.3.4.21</ecNumber>
    </recommendedName>
</protein>
<dbReference type="Gene3D" id="3.20.20.70">
    <property type="entry name" value="Aldolase class I"/>
    <property type="match status" value="1"/>
</dbReference>
<keyword evidence="12" id="KW-0328">Glycosyltransferase</keyword>
<comment type="PTM">
    <text evidence="9">Transiently phosphorylated on a His residue during the reaction cycle. Phosphorylation strongly increases the affinity for substrates and increases the rate of nicotinate D-ribonucleotide production. Dephosphorylation regenerates the low-affinity form of the enzyme, leading to product release.</text>
</comment>
<evidence type="ECO:0000256" key="6">
    <source>
        <dbReference type="ARBA" id="ARBA00022642"/>
    </source>
</evidence>
<comment type="pathway">
    <text evidence="1 9">Cofactor biosynthesis; NAD(+) biosynthesis; nicotinate D-ribonucleotide from nicotinate: step 1/1.</text>
</comment>
<evidence type="ECO:0000256" key="8">
    <source>
        <dbReference type="ARBA" id="ARBA00048668"/>
    </source>
</evidence>
<dbReference type="InterPro" id="IPR036068">
    <property type="entry name" value="Nicotinate_pribotase-like_C"/>
</dbReference>
<keyword evidence="13" id="KW-1185">Reference proteome</keyword>
<evidence type="ECO:0000313" key="13">
    <source>
        <dbReference type="Proteomes" id="UP001595386"/>
    </source>
</evidence>
<dbReference type="RefSeq" id="WP_379752974.1">
    <property type="nucleotide sequence ID" value="NZ_JBHRSQ010000004.1"/>
</dbReference>
<keyword evidence="6 9" id="KW-0662">Pyridine nucleotide biosynthesis</keyword>
<dbReference type="NCBIfam" id="TIGR01513">
    <property type="entry name" value="NAPRTase_put"/>
    <property type="match status" value="1"/>
</dbReference>
<keyword evidence="4" id="KW-0597">Phosphoprotein</keyword>
<dbReference type="EMBL" id="JBHRSQ010000004">
    <property type="protein sequence ID" value="MFC2990497.1"/>
    <property type="molecule type" value="Genomic_DNA"/>
</dbReference>